<accession>A0A0M0HMT3</accession>
<dbReference type="Gene3D" id="1.20.58.320">
    <property type="entry name" value="TPR-like"/>
    <property type="match status" value="1"/>
</dbReference>
<sequence length="183" mass="21330">MNNNITPQDVLSFWFEELAPKDWFEANDALDKTITERFGELLKSAEKSELFTWRATPHGRLAEIIILDQFSRNVYRNTAKAYSQDPLALALAQETILLEMDEQLTNAEKGFLYMPFMHSESNIIHERAVELFSTPGLENNYDFEIKHKIIIERFGRYPHRNEILGRESTPEEVEFLKQPGSSF</sequence>
<dbReference type="Gene3D" id="1.25.40.10">
    <property type="entry name" value="Tetratricopeptide repeat domain"/>
    <property type="match status" value="1"/>
</dbReference>
<dbReference type="InterPro" id="IPR010323">
    <property type="entry name" value="DUF924"/>
</dbReference>
<comment type="caution">
    <text evidence="1">The sequence shown here is derived from an EMBL/GenBank/DDBJ whole genome shotgun (WGS) entry which is preliminary data.</text>
</comment>
<evidence type="ECO:0008006" key="3">
    <source>
        <dbReference type="Google" id="ProtNLM"/>
    </source>
</evidence>
<dbReference type="OrthoDB" id="7593450at2"/>
<dbReference type="PATRIC" id="fig|693.5.peg.2509"/>
<dbReference type="STRING" id="693.AKJ17_12230"/>
<evidence type="ECO:0000313" key="1">
    <source>
        <dbReference type="EMBL" id="KOO03366.1"/>
    </source>
</evidence>
<keyword evidence="2" id="KW-1185">Reference proteome</keyword>
<dbReference type="Pfam" id="PF06041">
    <property type="entry name" value="DUF924"/>
    <property type="match status" value="1"/>
</dbReference>
<dbReference type="SUPFAM" id="SSF48452">
    <property type="entry name" value="TPR-like"/>
    <property type="match status" value="1"/>
</dbReference>
<gene>
    <name evidence="1" type="ORF">AKJ17_12230</name>
</gene>
<organism evidence="1 2">
    <name type="scientific">Vibrio nereis</name>
    <dbReference type="NCBI Taxonomy" id="693"/>
    <lineage>
        <taxon>Bacteria</taxon>
        <taxon>Pseudomonadati</taxon>
        <taxon>Pseudomonadota</taxon>
        <taxon>Gammaproteobacteria</taxon>
        <taxon>Vibrionales</taxon>
        <taxon>Vibrionaceae</taxon>
        <taxon>Vibrio</taxon>
    </lineage>
</organism>
<protein>
    <recommendedName>
        <fullName evidence="3">DUF924 domain-containing protein</fullName>
    </recommendedName>
</protein>
<evidence type="ECO:0000313" key="2">
    <source>
        <dbReference type="Proteomes" id="UP000037515"/>
    </source>
</evidence>
<reference evidence="2" key="1">
    <citation type="submission" date="2015-08" db="EMBL/GenBank/DDBJ databases">
        <title>Vibrio galatheae sp. nov., a novel member of the Vibrionaceae family isolated from the Solomon Islands.</title>
        <authorList>
            <person name="Giubergia S."/>
            <person name="Machado H."/>
            <person name="Mateiu R.V."/>
            <person name="Gram L."/>
        </authorList>
    </citation>
    <scope>NUCLEOTIDE SEQUENCE [LARGE SCALE GENOMIC DNA]</scope>
    <source>
        <strain evidence="2">DSM 19584</strain>
    </source>
</reference>
<dbReference type="InterPro" id="IPR011990">
    <property type="entry name" value="TPR-like_helical_dom_sf"/>
</dbReference>
<name>A0A0M0HMT3_VIBNE</name>
<proteinExistence type="predicted"/>
<dbReference type="EMBL" id="LHPJ01000008">
    <property type="protein sequence ID" value="KOO03366.1"/>
    <property type="molecule type" value="Genomic_DNA"/>
</dbReference>
<dbReference type="Proteomes" id="UP000037515">
    <property type="component" value="Unassembled WGS sequence"/>
</dbReference>
<dbReference type="RefSeq" id="WP_053396150.1">
    <property type="nucleotide sequence ID" value="NZ_LHPJ01000008.1"/>
</dbReference>
<dbReference type="AlphaFoldDB" id="A0A0M0HMT3"/>